<dbReference type="Pfam" id="PF04043">
    <property type="entry name" value="PMEI"/>
    <property type="match status" value="1"/>
</dbReference>
<feature type="signal peptide" evidence="1">
    <location>
        <begin position="1"/>
        <end position="26"/>
    </location>
</feature>
<reference evidence="3" key="1">
    <citation type="journal article" date="2021" name="bioRxiv">
        <title>Whole Genome Assembly and Annotation of Northern Wild Rice, Zizania palustris L., Supports a Whole Genome Duplication in the Zizania Genus.</title>
        <authorList>
            <person name="Haas M."/>
            <person name="Kono T."/>
            <person name="Macchietto M."/>
            <person name="Millas R."/>
            <person name="McGilp L."/>
            <person name="Shao M."/>
            <person name="Duquette J."/>
            <person name="Hirsch C.N."/>
            <person name="Kimball J."/>
        </authorList>
    </citation>
    <scope>NUCLEOTIDE SEQUENCE</scope>
    <source>
        <tissue evidence="3">Fresh leaf tissue</tissue>
    </source>
</reference>
<dbReference type="NCBIfam" id="TIGR01614">
    <property type="entry name" value="PME_inhib"/>
    <property type="match status" value="1"/>
</dbReference>
<accession>A0A8J5SAI4</accession>
<sequence>MPPLRGRPGPLLVFVAVALAAAVAVAASDDTVPFYPSAEAAAAAHCDGTLYPELCMSTLTNIPDLHKKALPDVICSTVNHTKDAVTATASNCSHYLNNETLSAQDRLAISDCMELLSTTMDELQATTSDLSSPSVATNASVSTTAKRATMDHVMTVLSAGHDQPGHLPRGLLL</sequence>
<dbReference type="AlphaFoldDB" id="A0A8J5SAI4"/>
<evidence type="ECO:0000259" key="2">
    <source>
        <dbReference type="Pfam" id="PF04043"/>
    </source>
</evidence>
<name>A0A8J5SAI4_ZIZPA</name>
<gene>
    <name evidence="3" type="ORF">GUJ93_ZPchr0001g31900</name>
</gene>
<dbReference type="InterPro" id="IPR006501">
    <property type="entry name" value="Pectinesterase_inhib_dom"/>
</dbReference>
<dbReference type="EMBL" id="JAAALK010000288">
    <property type="protein sequence ID" value="KAG8052104.1"/>
    <property type="molecule type" value="Genomic_DNA"/>
</dbReference>
<evidence type="ECO:0000313" key="4">
    <source>
        <dbReference type="Proteomes" id="UP000729402"/>
    </source>
</evidence>
<protein>
    <recommendedName>
        <fullName evidence="2">Pectinesterase inhibitor domain-containing protein</fullName>
    </recommendedName>
</protein>
<evidence type="ECO:0000313" key="3">
    <source>
        <dbReference type="EMBL" id="KAG8052104.1"/>
    </source>
</evidence>
<dbReference type="CDD" id="cd15798">
    <property type="entry name" value="PMEI-like_3"/>
    <property type="match status" value="1"/>
</dbReference>
<organism evidence="3 4">
    <name type="scientific">Zizania palustris</name>
    <name type="common">Northern wild rice</name>
    <dbReference type="NCBI Taxonomy" id="103762"/>
    <lineage>
        <taxon>Eukaryota</taxon>
        <taxon>Viridiplantae</taxon>
        <taxon>Streptophyta</taxon>
        <taxon>Embryophyta</taxon>
        <taxon>Tracheophyta</taxon>
        <taxon>Spermatophyta</taxon>
        <taxon>Magnoliopsida</taxon>
        <taxon>Liliopsida</taxon>
        <taxon>Poales</taxon>
        <taxon>Poaceae</taxon>
        <taxon>BOP clade</taxon>
        <taxon>Oryzoideae</taxon>
        <taxon>Oryzeae</taxon>
        <taxon>Zizaniinae</taxon>
        <taxon>Zizania</taxon>
    </lineage>
</organism>
<proteinExistence type="predicted"/>
<evidence type="ECO:0000256" key="1">
    <source>
        <dbReference type="SAM" id="SignalP"/>
    </source>
</evidence>
<dbReference type="OrthoDB" id="2019149at2759"/>
<feature type="domain" description="Pectinesterase inhibitor" evidence="2">
    <location>
        <begin position="44"/>
        <end position="160"/>
    </location>
</feature>
<reference evidence="3" key="2">
    <citation type="submission" date="2021-02" db="EMBL/GenBank/DDBJ databases">
        <authorList>
            <person name="Kimball J.A."/>
            <person name="Haas M.W."/>
            <person name="Macchietto M."/>
            <person name="Kono T."/>
            <person name="Duquette J."/>
            <person name="Shao M."/>
        </authorList>
    </citation>
    <scope>NUCLEOTIDE SEQUENCE</scope>
    <source>
        <tissue evidence="3">Fresh leaf tissue</tissue>
    </source>
</reference>
<dbReference type="Proteomes" id="UP000729402">
    <property type="component" value="Unassembled WGS sequence"/>
</dbReference>
<comment type="caution">
    <text evidence="3">The sequence shown here is derived from an EMBL/GenBank/DDBJ whole genome shotgun (WGS) entry which is preliminary data.</text>
</comment>
<feature type="chain" id="PRO_5035261417" description="Pectinesterase inhibitor domain-containing protein" evidence="1">
    <location>
        <begin position="27"/>
        <end position="173"/>
    </location>
</feature>
<keyword evidence="1" id="KW-0732">Signal</keyword>
<dbReference type="GO" id="GO:0004857">
    <property type="term" value="F:enzyme inhibitor activity"/>
    <property type="evidence" value="ECO:0007669"/>
    <property type="project" value="InterPro"/>
</dbReference>
<keyword evidence="4" id="KW-1185">Reference proteome</keyword>